<organism evidence="1 2">
    <name type="scientific">Collibacillus ludicampi</name>
    <dbReference type="NCBI Taxonomy" id="2771369"/>
    <lineage>
        <taxon>Bacteria</taxon>
        <taxon>Bacillati</taxon>
        <taxon>Bacillota</taxon>
        <taxon>Bacilli</taxon>
        <taxon>Bacillales</taxon>
        <taxon>Alicyclobacillaceae</taxon>
        <taxon>Collibacillus</taxon>
    </lineage>
</organism>
<evidence type="ECO:0000313" key="2">
    <source>
        <dbReference type="Proteomes" id="UP001057291"/>
    </source>
</evidence>
<dbReference type="Proteomes" id="UP001057291">
    <property type="component" value="Unassembled WGS sequence"/>
</dbReference>
<evidence type="ECO:0008006" key="3">
    <source>
        <dbReference type="Google" id="ProtNLM"/>
    </source>
</evidence>
<accession>A0AAV4LB85</accession>
<dbReference type="AlphaFoldDB" id="A0AAV4LB85"/>
<dbReference type="EMBL" id="BOQE01000001">
    <property type="protein sequence ID" value="GIM44938.1"/>
    <property type="molecule type" value="Genomic_DNA"/>
</dbReference>
<keyword evidence="2" id="KW-1185">Reference proteome</keyword>
<gene>
    <name evidence="1" type="ORF">DNHGIG_04870</name>
</gene>
<protein>
    <recommendedName>
        <fullName evidence="3">ABC transporter substrate-binding protein</fullName>
    </recommendedName>
</protein>
<dbReference type="SUPFAM" id="SSF53850">
    <property type="entry name" value="Periplasmic binding protein-like II"/>
    <property type="match status" value="1"/>
</dbReference>
<proteinExistence type="predicted"/>
<comment type="caution">
    <text evidence="1">The sequence shown here is derived from an EMBL/GenBank/DDBJ whole genome shotgun (WGS) entry which is preliminary data.</text>
</comment>
<dbReference type="Gene3D" id="3.40.190.10">
    <property type="entry name" value="Periplasmic binding protein-like II"/>
    <property type="match status" value="1"/>
</dbReference>
<sequence>MPRQYGFILGRREYVQQYPEIQNLLIQELSKIHQEIQVNPRQAATQFSIDTKIPEVIWRRTLERREYGEYPLTADVVAAQQCIADTFFEAGLIRQKIRIQDAMLTSDQK</sequence>
<reference evidence="1" key="1">
    <citation type="journal article" date="2023" name="Int. J. Syst. Evol. Microbiol.">
        <title>Collibacillus ludicampi gen. nov., sp. nov., a new soil bacterium of the family Alicyclobacillaceae.</title>
        <authorList>
            <person name="Jojima T."/>
            <person name="Ioku Y."/>
            <person name="Fukuta Y."/>
            <person name="Shirasaka N."/>
            <person name="Matsumura Y."/>
            <person name="Mori M."/>
        </authorList>
    </citation>
    <scope>NUCLEOTIDE SEQUENCE</scope>
    <source>
        <strain evidence="1">TP075</strain>
    </source>
</reference>
<evidence type="ECO:0000313" key="1">
    <source>
        <dbReference type="EMBL" id="GIM44938.1"/>
    </source>
</evidence>
<name>A0AAV4LB85_9BACL</name>